<dbReference type="AlphaFoldDB" id="B4I0U6"/>
<dbReference type="EMBL" id="CH480819">
    <property type="protein sequence ID" value="EDW53127.1"/>
    <property type="molecule type" value="Genomic_DNA"/>
</dbReference>
<evidence type="ECO:0000313" key="2">
    <source>
        <dbReference type="Proteomes" id="UP000001292"/>
    </source>
</evidence>
<protein>
    <submittedName>
        <fullName evidence="1">GM12662</fullName>
    </submittedName>
</protein>
<dbReference type="Proteomes" id="UP000001292">
    <property type="component" value="Unassembled WGS sequence"/>
</dbReference>
<gene>
    <name evidence="1" type="primary">Dsec\GM12662</name>
    <name evidence="1" type="ORF">Dsec_GM12662</name>
</gene>
<name>B4I0U6_DROSE</name>
<evidence type="ECO:0000313" key="1">
    <source>
        <dbReference type="EMBL" id="EDW53127.1"/>
    </source>
</evidence>
<accession>B4I0U6</accession>
<proteinExistence type="predicted"/>
<reference evidence="1 2" key="1">
    <citation type="journal article" date="2007" name="Nature">
        <title>Evolution of genes and genomes on the Drosophila phylogeny.</title>
        <authorList>
            <consortium name="Drosophila 12 Genomes Consortium"/>
            <person name="Clark A.G."/>
            <person name="Eisen M.B."/>
            <person name="Smith D.R."/>
            <person name="Bergman C.M."/>
            <person name="Oliver B."/>
            <person name="Markow T.A."/>
            <person name="Kaufman T.C."/>
            <person name="Kellis M."/>
            <person name="Gelbart W."/>
            <person name="Iyer V.N."/>
            <person name="Pollard D.A."/>
            <person name="Sackton T.B."/>
            <person name="Larracuente A.M."/>
            <person name="Singh N.D."/>
            <person name="Abad J.P."/>
            <person name="Abt D.N."/>
            <person name="Adryan B."/>
            <person name="Aguade M."/>
            <person name="Akashi H."/>
            <person name="Anderson W.W."/>
            <person name="Aquadro C.F."/>
            <person name="Ardell D.H."/>
            <person name="Arguello R."/>
            <person name="Artieri C.G."/>
            <person name="Barbash D.A."/>
            <person name="Barker D."/>
            <person name="Barsanti P."/>
            <person name="Batterham P."/>
            <person name="Batzoglou S."/>
            <person name="Begun D."/>
            <person name="Bhutkar A."/>
            <person name="Blanco E."/>
            <person name="Bosak S.A."/>
            <person name="Bradley R.K."/>
            <person name="Brand A.D."/>
            <person name="Brent M.R."/>
            <person name="Brooks A.N."/>
            <person name="Brown R.H."/>
            <person name="Butlin R.K."/>
            <person name="Caggese C."/>
            <person name="Calvi B.R."/>
            <person name="Bernardo de Carvalho A."/>
            <person name="Caspi A."/>
            <person name="Castrezana S."/>
            <person name="Celniker S.E."/>
            <person name="Chang J.L."/>
            <person name="Chapple C."/>
            <person name="Chatterji S."/>
            <person name="Chinwalla A."/>
            <person name="Civetta A."/>
            <person name="Clifton S.W."/>
            <person name="Comeron J.M."/>
            <person name="Costello J.C."/>
            <person name="Coyne J.A."/>
            <person name="Daub J."/>
            <person name="David R.G."/>
            <person name="Delcher A.L."/>
            <person name="Delehaunty K."/>
            <person name="Do C.B."/>
            <person name="Ebling H."/>
            <person name="Edwards K."/>
            <person name="Eickbush T."/>
            <person name="Evans J.D."/>
            <person name="Filipski A."/>
            <person name="Findeiss S."/>
            <person name="Freyhult E."/>
            <person name="Fulton L."/>
            <person name="Fulton R."/>
            <person name="Garcia A.C."/>
            <person name="Gardiner A."/>
            <person name="Garfield D.A."/>
            <person name="Garvin B.E."/>
            <person name="Gibson G."/>
            <person name="Gilbert D."/>
            <person name="Gnerre S."/>
            <person name="Godfrey J."/>
            <person name="Good R."/>
            <person name="Gotea V."/>
            <person name="Gravely B."/>
            <person name="Greenberg A.J."/>
            <person name="Griffiths-Jones S."/>
            <person name="Gross S."/>
            <person name="Guigo R."/>
            <person name="Gustafson E.A."/>
            <person name="Haerty W."/>
            <person name="Hahn M.W."/>
            <person name="Halligan D.L."/>
            <person name="Halpern A.L."/>
            <person name="Halter G.M."/>
            <person name="Han M.V."/>
            <person name="Heger A."/>
            <person name="Hillier L."/>
            <person name="Hinrichs A.S."/>
            <person name="Holmes I."/>
            <person name="Hoskins R.A."/>
            <person name="Hubisz M.J."/>
            <person name="Hultmark D."/>
            <person name="Huntley M.A."/>
            <person name="Jaffe D.B."/>
            <person name="Jagadeeshan S."/>
            <person name="Jeck W.R."/>
            <person name="Johnson J."/>
            <person name="Jones C.D."/>
            <person name="Jordan W.C."/>
            <person name="Karpen G.H."/>
            <person name="Kataoka E."/>
            <person name="Keightley P.D."/>
            <person name="Kheradpour P."/>
            <person name="Kirkness E.F."/>
            <person name="Koerich L.B."/>
            <person name="Kristiansen K."/>
            <person name="Kudrna D."/>
            <person name="Kulathinal R.J."/>
            <person name="Kumar S."/>
            <person name="Kwok R."/>
            <person name="Lander E."/>
            <person name="Langley C.H."/>
            <person name="Lapoint R."/>
            <person name="Lazzaro B.P."/>
            <person name="Lee S.J."/>
            <person name="Levesque L."/>
            <person name="Li R."/>
            <person name="Lin C.F."/>
            <person name="Lin M.F."/>
            <person name="Lindblad-Toh K."/>
            <person name="Llopart A."/>
            <person name="Long M."/>
            <person name="Low L."/>
            <person name="Lozovsky E."/>
            <person name="Lu J."/>
            <person name="Luo M."/>
            <person name="Machado C.A."/>
            <person name="Makalowski W."/>
            <person name="Marzo M."/>
            <person name="Matsuda M."/>
            <person name="Matzkin L."/>
            <person name="McAllister B."/>
            <person name="McBride C.S."/>
            <person name="McKernan B."/>
            <person name="McKernan K."/>
            <person name="Mendez-Lago M."/>
            <person name="Minx P."/>
            <person name="Mollenhauer M.U."/>
            <person name="Montooth K."/>
            <person name="Mount S.M."/>
            <person name="Mu X."/>
            <person name="Myers E."/>
            <person name="Negre B."/>
            <person name="Newfeld S."/>
            <person name="Nielsen R."/>
            <person name="Noor M.A."/>
            <person name="O'Grady P."/>
            <person name="Pachter L."/>
            <person name="Papaceit M."/>
            <person name="Parisi M.J."/>
            <person name="Parisi M."/>
            <person name="Parts L."/>
            <person name="Pedersen J.S."/>
            <person name="Pesole G."/>
            <person name="Phillippy A.M."/>
            <person name="Ponting C.P."/>
            <person name="Pop M."/>
            <person name="Porcelli D."/>
            <person name="Powell J.R."/>
            <person name="Prohaska S."/>
            <person name="Pruitt K."/>
            <person name="Puig M."/>
            <person name="Quesneville H."/>
            <person name="Ram K.R."/>
            <person name="Rand D."/>
            <person name="Rasmussen M.D."/>
            <person name="Reed L.K."/>
            <person name="Reenan R."/>
            <person name="Reily A."/>
            <person name="Remington K.A."/>
            <person name="Rieger T.T."/>
            <person name="Ritchie M.G."/>
            <person name="Robin C."/>
            <person name="Rogers Y.H."/>
            <person name="Rohde C."/>
            <person name="Rozas J."/>
            <person name="Rubenfield M.J."/>
            <person name="Ruiz A."/>
            <person name="Russo S."/>
            <person name="Salzberg S.L."/>
            <person name="Sanchez-Gracia A."/>
            <person name="Saranga D.J."/>
            <person name="Sato H."/>
            <person name="Schaeffer S.W."/>
            <person name="Schatz M.C."/>
            <person name="Schlenke T."/>
            <person name="Schwartz R."/>
            <person name="Segarra C."/>
            <person name="Singh R.S."/>
            <person name="Sirot L."/>
            <person name="Sirota M."/>
            <person name="Sisneros N.B."/>
            <person name="Smith C.D."/>
            <person name="Smith T.F."/>
            <person name="Spieth J."/>
            <person name="Stage D.E."/>
            <person name="Stark A."/>
            <person name="Stephan W."/>
            <person name="Strausberg R.L."/>
            <person name="Strempel S."/>
            <person name="Sturgill D."/>
            <person name="Sutton G."/>
            <person name="Sutton G.G."/>
            <person name="Tao W."/>
            <person name="Teichmann S."/>
            <person name="Tobari Y.N."/>
            <person name="Tomimura Y."/>
            <person name="Tsolas J.M."/>
            <person name="Valente V.L."/>
            <person name="Venter E."/>
            <person name="Venter J.C."/>
            <person name="Vicario S."/>
            <person name="Vieira F.G."/>
            <person name="Vilella A.J."/>
            <person name="Villasante A."/>
            <person name="Walenz B."/>
            <person name="Wang J."/>
            <person name="Wasserman M."/>
            <person name="Watts T."/>
            <person name="Wilson D."/>
            <person name="Wilson R.K."/>
            <person name="Wing R.A."/>
            <person name="Wolfner M.F."/>
            <person name="Wong A."/>
            <person name="Wong G.K."/>
            <person name="Wu C.I."/>
            <person name="Wu G."/>
            <person name="Yamamoto D."/>
            <person name="Yang H.P."/>
            <person name="Yang S.P."/>
            <person name="Yorke J.A."/>
            <person name="Yoshida K."/>
            <person name="Zdobnov E."/>
            <person name="Zhang P."/>
            <person name="Zhang Y."/>
            <person name="Zimin A.V."/>
            <person name="Baldwin J."/>
            <person name="Abdouelleil A."/>
            <person name="Abdulkadir J."/>
            <person name="Abebe A."/>
            <person name="Abera B."/>
            <person name="Abreu J."/>
            <person name="Acer S.C."/>
            <person name="Aftuck L."/>
            <person name="Alexander A."/>
            <person name="An P."/>
            <person name="Anderson E."/>
            <person name="Anderson S."/>
            <person name="Arachi H."/>
            <person name="Azer M."/>
            <person name="Bachantsang P."/>
            <person name="Barry A."/>
            <person name="Bayul T."/>
            <person name="Berlin A."/>
            <person name="Bessette D."/>
            <person name="Bloom T."/>
            <person name="Blye J."/>
            <person name="Boguslavskiy L."/>
            <person name="Bonnet C."/>
            <person name="Boukhgalter B."/>
            <person name="Bourzgui I."/>
            <person name="Brown A."/>
            <person name="Cahill P."/>
            <person name="Channer S."/>
            <person name="Cheshatsang Y."/>
            <person name="Chuda L."/>
            <person name="Citroen M."/>
            <person name="Collymore A."/>
            <person name="Cooke P."/>
            <person name="Costello M."/>
            <person name="D'Aco K."/>
            <person name="Daza R."/>
            <person name="De Haan G."/>
            <person name="DeGray S."/>
            <person name="DeMaso C."/>
            <person name="Dhargay N."/>
            <person name="Dooley K."/>
            <person name="Dooley E."/>
            <person name="Doricent M."/>
            <person name="Dorje P."/>
            <person name="Dorjee K."/>
            <person name="Dupes A."/>
            <person name="Elong R."/>
            <person name="Falk J."/>
            <person name="Farina A."/>
            <person name="Faro S."/>
            <person name="Ferguson D."/>
            <person name="Fisher S."/>
            <person name="Foley C.D."/>
            <person name="Franke A."/>
            <person name="Friedrich D."/>
            <person name="Gadbois L."/>
            <person name="Gearin G."/>
            <person name="Gearin C.R."/>
            <person name="Giannoukos G."/>
            <person name="Goode T."/>
            <person name="Graham J."/>
            <person name="Grandbois E."/>
            <person name="Grewal S."/>
            <person name="Gyaltsen K."/>
            <person name="Hafez N."/>
            <person name="Hagos B."/>
            <person name="Hall J."/>
            <person name="Henson C."/>
            <person name="Hollinger A."/>
            <person name="Honan T."/>
            <person name="Huard M.D."/>
            <person name="Hughes L."/>
            <person name="Hurhula B."/>
            <person name="Husby M.E."/>
            <person name="Kamat A."/>
            <person name="Kanga B."/>
            <person name="Kashin S."/>
            <person name="Khazanovich D."/>
            <person name="Kisner P."/>
            <person name="Lance K."/>
            <person name="Lara M."/>
            <person name="Lee W."/>
            <person name="Lennon N."/>
            <person name="Letendre F."/>
            <person name="LeVine R."/>
            <person name="Lipovsky A."/>
            <person name="Liu X."/>
            <person name="Liu J."/>
            <person name="Liu S."/>
            <person name="Lokyitsang T."/>
            <person name="Lokyitsang Y."/>
            <person name="Lubonja R."/>
            <person name="Lui A."/>
            <person name="MacDonald P."/>
            <person name="Magnisalis V."/>
            <person name="Maru K."/>
            <person name="Matthews C."/>
            <person name="McCusker W."/>
            <person name="McDonough S."/>
            <person name="Mehta T."/>
            <person name="Meldrim J."/>
            <person name="Meneus L."/>
            <person name="Mihai O."/>
            <person name="Mihalev A."/>
            <person name="Mihova T."/>
            <person name="Mittelman R."/>
            <person name="Mlenga V."/>
            <person name="Montmayeur A."/>
            <person name="Mulrain L."/>
            <person name="Navidi A."/>
            <person name="Naylor J."/>
            <person name="Negash T."/>
            <person name="Nguyen T."/>
            <person name="Nguyen N."/>
            <person name="Nicol R."/>
            <person name="Norbu C."/>
            <person name="Norbu N."/>
            <person name="Novod N."/>
            <person name="O'Neill B."/>
            <person name="Osman S."/>
            <person name="Markiewicz E."/>
            <person name="Oyono O.L."/>
            <person name="Patti C."/>
            <person name="Phunkhang P."/>
            <person name="Pierre F."/>
            <person name="Priest M."/>
            <person name="Raghuraman S."/>
            <person name="Rege F."/>
            <person name="Reyes R."/>
            <person name="Rise C."/>
            <person name="Rogov P."/>
            <person name="Ross K."/>
            <person name="Ryan E."/>
            <person name="Settipalli S."/>
            <person name="Shea T."/>
            <person name="Sherpa N."/>
            <person name="Shi L."/>
            <person name="Shih D."/>
            <person name="Sparrow T."/>
            <person name="Spaulding J."/>
            <person name="Stalker J."/>
            <person name="Stange-Thomann N."/>
            <person name="Stavropoulos S."/>
            <person name="Stone C."/>
            <person name="Strader C."/>
            <person name="Tesfaye S."/>
            <person name="Thomson T."/>
            <person name="Thoulutsang Y."/>
            <person name="Thoulutsang D."/>
            <person name="Topham K."/>
            <person name="Topping I."/>
            <person name="Tsamla T."/>
            <person name="Vassiliev H."/>
            <person name="Vo A."/>
            <person name="Wangchuk T."/>
            <person name="Wangdi T."/>
            <person name="Weiand M."/>
            <person name="Wilkinson J."/>
            <person name="Wilson A."/>
            <person name="Yadav S."/>
            <person name="Young G."/>
            <person name="Yu Q."/>
            <person name="Zembek L."/>
            <person name="Zhong D."/>
            <person name="Zimmer A."/>
            <person name="Zwirko Z."/>
            <person name="Jaffe D.B."/>
            <person name="Alvarez P."/>
            <person name="Brockman W."/>
            <person name="Butler J."/>
            <person name="Chin C."/>
            <person name="Gnerre S."/>
            <person name="Grabherr M."/>
            <person name="Kleber M."/>
            <person name="Mauceli E."/>
            <person name="MacCallum I."/>
        </authorList>
    </citation>
    <scope>NUCLEOTIDE SEQUENCE [LARGE SCALE GENOMIC DNA]</scope>
    <source>
        <strain evidence="2">Rob3c / Tucson 14021-0248.25</strain>
    </source>
</reference>
<dbReference type="HOGENOM" id="CLU_2815209_0_0_1"/>
<keyword evidence="2" id="KW-1185">Reference proteome</keyword>
<organism evidence="2">
    <name type="scientific">Drosophila sechellia</name>
    <name type="common">Fruit fly</name>
    <dbReference type="NCBI Taxonomy" id="7238"/>
    <lineage>
        <taxon>Eukaryota</taxon>
        <taxon>Metazoa</taxon>
        <taxon>Ecdysozoa</taxon>
        <taxon>Arthropoda</taxon>
        <taxon>Hexapoda</taxon>
        <taxon>Insecta</taxon>
        <taxon>Pterygota</taxon>
        <taxon>Neoptera</taxon>
        <taxon>Endopterygota</taxon>
        <taxon>Diptera</taxon>
        <taxon>Brachycera</taxon>
        <taxon>Muscomorpha</taxon>
        <taxon>Ephydroidea</taxon>
        <taxon>Drosophilidae</taxon>
        <taxon>Drosophila</taxon>
        <taxon>Sophophora</taxon>
    </lineage>
</organism>
<sequence>MALKWLSGQCRKWAMQKSREMETLDAGPNQKQILLRQISTTVRPGETKAIVSDVETKEASSGFGASA</sequence>